<evidence type="ECO:0000313" key="2">
    <source>
        <dbReference type="EMBL" id="KAB0795686.1"/>
    </source>
</evidence>
<name>A0A5N4AEE0_PHOPY</name>
<dbReference type="Proteomes" id="UP000327044">
    <property type="component" value="Unassembled WGS sequence"/>
</dbReference>
<keyword evidence="1" id="KW-1133">Transmembrane helix</keyword>
<evidence type="ECO:0008006" key="4">
    <source>
        <dbReference type="Google" id="ProtNLM"/>
    </source>
</evidence>
<reference evidence="2 3" key="1">
    <citation type="journal article" date="2018" name="Elife">
        <title>Firefly genomes illuminate parallel origins of bioluminescence in beetles.</title>
        <authorList>
            <person name="Fallon T.R."/>
            <person name="Lower S.E."/>
            <person name="Chang C.H."/>
            <person name="Bessho-Uehara M."/>
            <person name="Martin G.J."/>
            <person name="Bewick A.J."/>
            <person name="Behringer M."/>
            <person name="Debat H.J."/>
            <person name="Wong I."/>
            <person name="Day J.C."/>
            <person name="Suvorov A."/>
            <person name="Silva C.J."/>
            <person name="Stanger-Hall K.F."/>
            <person name="Hall D.W."/>
            <person name="Schmitz R.J."/>
            <person name="Nelson D.R."/>
            <person name="Lewis S.M."/>
            <person name="Shigenobu S."/>
            <person name="Bybee S.M."/>
            <person name="Larracuente A.M."/>
            <person name="Oba Y."/>
            <person name="Weng J.K."/>
        </authorList>
    </citation>
    <scope>NUCLEOTIDE SEQUENCE [LARGE SCALE GENOMIC DNA]</scope>
    <source>
        <strain evidence="2">1611_PpyrPB1</strain>
        <tissue evidence="2">Whole body</tissue>
    </source>
</reference>
<dbReference type="EMBL" id="VVIM01000007">
    <property type="protein sequence ID" value="KAB0795686.1"/>
    <property type="molecule type" value="Genomic_DNA"/>
</dbReference>
<gene>
    <name evidence="2" type="ORF">PPYR_09747</name>
</gene>
<dbReference type="AlphaFoldDB" id="A0A5N4AEE0"/>
<proteinExistence type="predicted"/>
<accession>A0A5N4AEE0</accession>
<keyword evidence="1" id="KW-0472">Membrane</keyword>
<keyword evidence="1" id="KW-0812">Transmembrane</keyword>
<evidence type="ECO:0000313" key="3">
    <source>
        <dbReference type="Proteomes" id="UP000327044"/>
    </source>
</evidence>
<protein>
    <recommendedName>
        <fullName evidence="4">Protein sleepless</fullName>
    </recommendedName>
</protein>
<sequence length="131" mass="14241">MQLLKTYKIDVGSIINNRIALFRIAMYFKVLFVVATVCVAAYSQEIGEQEPVNECHSCISKIPGDECHAGGRGIEMKSCGVGTIRCVTITGGINGTMGMVRACSPYEDCSTFSGFSVCIVCNWDGCNEHRL</sequence>
<comment type="caution">
    <text evidence="2">The sequence shown here is derived from an EMBL/GenBank/DDBJ whole genome shotgun (WGS) entry which is preliminary data.</text>
</comment>
<dbReference type="InParanoid" id="A0A5N4AEE0"/>
<evidence type="ECO:0000256" key="1">
    <source>
        <dbReference type="SAM" id="Phobius"/>
    </source>
</evidence>
<feature type="transmembrane region" description="Helical" evidence="1">
    <location>
        <begin position="20"/>
        <end position="42"/>
    </location>
</feature>
<organism evidence="2 3">
    <name type="scientific">Photinus pyralis</name>
    <name type="common">Common eastern firefly</name>
    <name type="synonym">Lampyris pyralis</name>
    <dbReference type="NCBI Taxonomy" id="7054"/>
    <lineage>
        <taxon>Eukaryota</taxon>
        <taxon>Metazoa</taxon>
        <taxon>Ecdysozoa</taxon>
        <taxon>Arthropoda</taxon>
        <taxon>Hexapoda</taxon>
        <taxon>Insecta</taxon>
        <taxon>Pterygota</taxon>
        <taxon>Neoptera</taxon>
        <taxon>Endopterygota</taxon>
        <taxon>Coleoptera</taxon>
        <taxon>Polyphaga</taxon>
        <taxon>Elateriformia</taxon>
        <taxon>Elateroidea</taxon>
        <taxon>Lampyridae</taxon>
        <taxon>Lampyrinae</taxon>
        <taxon>Photinus</taxon>
    </lineage>
</organism>
<keyword evidence="3" id="KW-1185">Reference proteome</keyword>